<proteinExistence type="inferred from homology"/>
<keyword evidence="7" id="KW-0283">Flagellar rotation</keyword>
<keyword evidence="8" id="KW-0472">Membrane</keyword>
<dbReference type="Pfam" id="PF01052">
    <property type="entry name" value="FliMN_C"/>
    <property type="match status" value="1"/>
</dbReference>
<dbReference type="OrthoDB" id="6553180at2"/>
<dbReference type="PANTHER" id="PTHR30034">
    <property type="entry name" value="FLAGELLAR MOTOR SWITCH PROTEIN FLIM"/>
    <property type="match status" value="1"/>
</dbReference>
<dbReference type="GO" id="GO:0005886">
    <property type="term" value="C:plasma membrane"/>
    <property type="evidence" value="ECO:0007669"/>
    <property type="project" value="UniProtKB-SubCell"/>
</dbReference>
<dbReference type="GO" id="GO:0003774">
    <property type="term" value="F:cytoskeletal motor activity"/>
    <property type="evidence" value="ECO:0007669"/>
    <property type="project" value="InterPro"/>
</dbReference>
<dbReference type="AlphaFoldDB" id="A0A7U4DIA4"/>
<evidence type="ECO:0000256" key="9">
    <source>
        <dbReference type="ARBA" id="ARBA00023143"/>
    </source>
</evidence>
<reference evidence="12 13" key="1">
    <citation type="journal article" date="2009" name="Science">
        <title>The dynamics and time scale of ongoing genomic erosion in symbiotic bacteria.</title>
        <authorList>
            <person name="Moran N.A."/>
            <person name="McLaughlin H.J."/>
            <person name="Sorek R."/>
        </authorList>
    </citation>
    <scope>NUCLEOTIDE SEQUENCE [LARGE SCALE GENOMIC DNA]</scope>
    <source>
        <strain evidence="12 13">5A</strain>
    </source>
</reference>
<keyword evidence="5" id="KW-1003">Cell membrane</keyword>
<name>A0A7U4DIA4_BUCA5</name>
<protein>
    <recommendedName>
        <fullName evidence="4">Flagellar motor switch protein FliM</fullName>
    </recommendedName>
</protein>
<keyword evidence="12" id="KW-0969">Cilium</keyword>
<sequence>MLACLLITFTCEACKMGESKNLHNEIKILEKINRHFSDEFTKFFSNFLKNSVELVSCSIKIGSCTSNKEIITNLRCLNLIEILPYKKKSFIIFPYNFLSNIIDILFGGQGDFKDHTKKIRDITSTESLVNKKIMKFITNAFSEIYKKYFVKEINFFNTKIFFDFKKYNFDLNKLFLINCFNFKINNTEIFFNFLIPKSILKYQNEKKFFSTYDSHKNTCIEKNIENKVSLNDIYNVEVNIISKIIGISVSYDKIYNLSVGDVLSIKKPNKITGFIQDQAIFLGNYKRFNEQSIIFIEEFIDSSSESNQDKEYSNE</sequence>
<evidence type="ECO:0000259" key="11">
    <source>
        <dbReference type="Pfam" id="PF01052"/>
    </source>
</evidence>
<dbReference type="GO" id="GO:0050918">
    <property type="term" value="P:positive chemotaxis"/>
    <property type="evidence" value="ECO:0007669"/>
    <property type="project" value="TreeGrafter"/>
</dbReference>
<evidence type="ECO:0000256" key="3">
    <source>
        <dbReference type="ARBA" id="ARBA00011049"/>
    </source>
</evidence>
<dbReference type="EMBL" id="CP001161">
    <property type="protein sequence ID" value="ACL30456.1"/>
    <property type="molecule type" value="Genomic_DNA"/>
</dbReference>
<evidence type="ECO:0000313" key="13">
    <source>
        <dbReference type="Proteomes" id="UP000006904"/>
    </source>
</evidence>
<gene>
    <name evidence="12" type="primary">fliM</name>
    <name evidence="12" type="ordered locus">BUAP5A_079</name>
</gene>
<evidence type="ECO:0000256" key="2">
    <source>
        <dbReference type="ARBA" id="ARBA00004202"/>
    </source>
</evidence>
<evidence type="ECO:0000313" key="12">
    <source>
        <dbReference type="EMBL" id="ACL30456.1"/>
    </source>
</evidence>
<dbReference type="GO" id="GO:0009425">
    <property type="term" value="C:bacterial-type flagellum basal body"/>
    <property type="evidence" value="ECO:0007669"/>
    <property type="project" value="UniProtKB-SubCell"/>
</dbReference>
<evidence type="ECO:0000256" key="1">
    <source>
        <dbReference type="ARBA" id="ARBA00004117"/>
    </source>
</evidence>
<comment type="function">
    <text evidence="10">FliM is one of three proteins (FliG, FliN, FliM) that forms the rotor-mounted switch complex (C ring), located at the base of the basal body. This complex interacts with the CheY and CheZ chemotaxis proteins, in addition to contacting components of the motor that determine the direction of flagellar rotation.</text>
</comment>
<keyword evidence="9" id="KW-0975">Bacterial flagellum</keyword>
<keyword evidence="12" id="KW-0282">Flagellum</keyword>
<evidence type="ECO:0000256" key="7">
    <source>
        <dbReference type="ARBA" id="ARBA00022779"/>
    </source>
</evidence>
<keyword evidence="12" id="KW-0966">Cell projection</keyword>
<dbReference type="PANTHER" id="PTHR30034:SF6">
    <property type="entry name" value="YOP PROTEINS TRANSLOCATION PROTEIN Q"/>
    <property type="match status" value="1"/>
</dbReference>
<evidence type="ECO:0000256" key="10">
    <source>
        <dbReference type="ARBA" id="ARBA00025044"/>
    </source>
</evidence>
<dbReference type="Pfam" id="PF02154">
    <property type="entry name" value="FliM"/>
    <property type="match status" value="1"/>
</dbReference>
<dbReference type="Gene3D" id="3.40.1550.10">
    <property type="entry name" value="CheC-like"/>
    <property type="match status" value="1"/>
</dbReference>
<evidence type="ECO:0000256" key="4">
    <source>
        <dbReference type="ARBA" id="ARBA00021898"/>
    </source>
</evidence>
<dbReference type="KEGG" id="bap:BUAP5A_079"/>
<dbReference type="InterPro" id="IPR036429">
    <property type="entry name" value="SpoA-like_sf"/>
</dbReference>
<dbReference type="GO" id="GO:0071978">
    <property type="term" value="P:bacterial-type flagellum-dependent swarming motility"/>
    <property type="evidence" value="ECO:0007669"/>
    <property type="project" value="TreeGrafter"/>
</dbReference>
<comment type="similarity">
    <text evidence="3">Belongs to the FliM family.</text>
</comment>
<evidence type="ECO:0000256" key="6">
    <source>
        <dbReference type="ARBA" id="ARBA00022500"/>
    </source>
</evidence>
<dbReference type="InterPro" id="IPR001543">
    <property type="entry name" value="FliN-like_C"/>
</dbReference>
<evidence type="ECO:0000256" key="5">
    <source>
        <dbReference type="ARBA" id="ARBA00022475"/>
    </source>
</evidence>
<feature type="domain" description="Flagellar motor switch protein FliN-like C-terminal" evidence="11">
    <location>
        <begin position="232"/>
        <end position="300"/>
    </location>
</feature>
<dbReference type="InterPro" id="IPR001689">
    <property type="entry name" value="Flag_FliM"/>
</dbReference>
<evidence type="ECO:0000256" key="8">
    <source>
        <dbReference type="ARBA" id="ARBA00023136"/>
    </source>
</evidence>
<accession>A0A7U4DIA4</accession>
<organism evidence="12 13">
    <name type="scientific">Buchnera aphidicola subsp. Acyrthosiphon pisum (strain 5A)</name>
    <dbReference type="NCBI Taxonomy" id="563178"/>
    <lineage>
        <taxon>Bacteria</taxon>
        <taxon>Pseudomonadati</taxon>
        <taxon>Pseudomonadota</taxon>
        <taxon>Gammaproteobacteria</taxon>
        <taxon>Enterobacterales</taxon>
        <taxon>Erwiniaceae</taxon>
        <taxon>Buchnera</taxon>
    </lineage>
</organism>
<dbReference type="RefSeq" id="WP_012619372.1">
    <property type="nucleotide sequence ID" value="NC_011833.1"/>
</dbReference>
<dbReference type="SUPFAM" id="SSF101801">
    <property type="entry name" value="Surface presentation of antigens (SPOA)"/>
    <property type="match status" value="1"/>
</dbReference>
<dbReference type="Proteomes" id="UP000006904">
    <property type="component" value="Chromosome"/>
</dbReference>
<keyword evidence="6" id="KW-0145">Chemotaxis</keyword>
<comment type="subcellular location">
    <subcellularLocation>
        <location evidence="1">Bacterial flagellum basal body</location>
    </subcellularLocation>
    <subcellularLocation>
        <location evidence="2">Cell membrane</location>
        <topology evidence="2">Peripheral membrane protein</topology>
    </subcellularLocation>
</comment>
<dbReference type="InterPro" id="IPR028976">
    <property type="entry name" value="CheC-like_sf"/>
</dbReference>